<dbReference type="GO" id="GO:0005886">
    <property type="term" value="C:plasma membrane"/>
    <property type="evidence" value="ECO:0007669"/>
    <property type="project" value="TreeGrafter"/>
</dbReference>
<dbReference type="SUPFAM" id="SSF50630">
    <property type="entry name" value="Acid proteases"/>
    <property type="match status" value="1"/>
</dbReference>
<evidence type="ECO:0000256" key="10">
    <source>
        <dbReference type="SAM" id="Phobius"/>
    </source>
</evidence>
<keyword evidence="8" id="KW-0325">Glycoprotein</keyword>
<evidence type="ECO:0000256" key="1">
    <source>
        <dbReference type="ARBA" id="ARBA00004479"/>
    </source>
</evidence>
<dbReference type="Proteomes" id="UP000504623">
    <property type="component" value="Unplaced"/>
</dbReference>
<dbReference type="InterPro" id="IPR021109">
    <property type="entry name" value="Peptidase_aspartic_dom_sf"/>
</dbReference>
<gene>
    <name evidence="14" type="primary">BACE2</name>
</gene>
<feature type="active site" evidence="6">
    <location>
        <position position="110"/>
    </location>
</feature>
<dbReference type="GO" id="GO:0004190">
    <property type="term" value="F:aspartic-type endopeptidase activity"/>
    <property type="evidence" value="ECO:0007669"/>
    <property type="project" value="UniProtKB-KW"/>
</dbReference>
<keyword evidence="7" id="KW-1015">Disulfide bond</keyword>
<dbReference type="PROSITE" id="PS51767">
    <property type="entry name" value="PEPTIDASE_A1"/>
    <property type="match status" value="1"/>
</dbReference>
<dbReference type="GO" id="GO:0006509">
    <property type="term" value="P:membrane protein ectodomain proteolysis"/>
    <property type="evidence" value="ECO:0007669"/>
    <property type="project" value="TreeGrafter"/>
</dbReference>
<name>A0A9B0TUZ8_CHRAS</name>
<feature type="disulfide bond" evidence="7">
    <location>
        <begin position="233"/>
        <end position="383"/>
    </location>
</feature>
<sequence length="468" mass="50185">MGALVPVLLLPLLAQWLLWAAPALAPAPFTLPLRVASAVPRGVSPTPGTKVASVTPAAPRADGLALALEPAGGATNFLAVVDNLQGDSGRGYYLEMLIGTPPQKLQILVDTGSSNFAVAGAPHSYIDSYFDTERSTTYRSKGFGVTVKYTQGSWTGFVGEDVVTIPKGFNSSFLVNVATIFESENFFLPGIKWNGILGLAYATLAKPSSSLETFFDSLVTQAKIPNVFSMQMCGAGLPVAGSGTNGGSLILGGIEPSLYKGDIWYTPIKEEWYYQIEIVKLEIGGQSLNLDCREYNADKAIVDSGTTLLRLPQKVFDAVVEAVARASLLYIQPMLGAGLNYECYRFGISPSSNALVIGATVMEGFYVVFDRARKRVGFAASPCAEIAGTPVSEISGPFSTDDIASSCVPALPLNKPILWIVSYSLMSVCGIILLVLIILLLLPFQYRHRPRGPEVVNDESSLVRHRWK</sequence>
<evidence type="ECO:0000256" key="2">
    <source>
        <dbReference type="ARBA" id="ARBA00007447"/>
    </source>
</evidence>
<dbReference type="InterPro" id="IPR001969">
    <property type="entry name" value="Aspartic_peptidase_AS"/>
</dbReference>
<dbReference type="GO" id="GO:0050435">
    <property type="term" value="P:amyloid-beta metabolic process"/>
    <property type="evidence" value="ECO:0007669"/>
    <property type="project" value="TreeGrafter"/>
</dbReference>
<protein>
    <submittedName>
        <fullName evidence="14">Beta-secretase 2 isoform X2</fullName>
    </submittedName>
</protein>
<accession>A0A9B0TUZ8</accession>
<dbReference type="RefSeq" id="XP_006870897.1">
    <property type="nucleotide sequence ID" value="XM_006870835.1"/>
</dbReference>
<evidence type="ECO:0000256" key="4">
    <source>
        <dbReference type="ARBA" id="ARBA00022989"/>
    </source>
</evidence>
<feature type="transmembrane region" description="Helical" evidence="10">
    <location>
        <begin position="417"/>
        <end position="442"/>
    </location>
</feature>
<dbReference type="FunFam" id="2.40.70.10:FF:000007">
    <property type="entry name" value="Beta-secretase 1"/>
    <property type="match status" value="1"/>
</dbReference>
<keyword evidence="5 10" id="KW-0472">Membrane</keyword>
<evidence type="ECO:0000313" key="13">
    <source>
        <dbReference type="Proteomes" id="UP000504623"/>
    </source>
</evidence>
<evidence type="ECO:0000256" key="6">
    <source>
        <dbReference type="PIRSR" id="PIRSR601461-1"/>
    </source>
</evidence>
<evidence type="ECO:0000256" key="5">
    <source>
        <dbReference type="ARBA" id="ARBA00023136"/>
    </source>
</evidence>
<feature type="signal peptide" evidence="11">
    <location>
        <begin position="1"/>
        <end position="20"/>
    </location>
</feature>
<dbReference type="GO" id="GO:0005802">
    <property type="term" value="C:trans-Golgi network"/>
    <property type="evidence" value="ECO:0007669"/>
    <property type="project" value="TreeGrafter"/>
</dbReference>
<feature type="active site" evidence="6">
    <location>
        <position position="303"/>
    </location>
</feature>
<evidence type="ECO:0000313" key="14">
    <source>
        <dbReference type="RefSeq" id="XP_006870897.1"/>
    </source>
</evidence>
<dbReference type="InterPro" id="IPR001461">
    <property type="entry name" value="Aspartic_peptidase_A1"/>
</dbReference>
<evidence type="ECO:0000256" key="3">
    <source>
        <dbReference type="ARBA" id="ARBA00022692"/>
    </source>
</evidence>
<evidence type="ECO:0000256" key="11">
    <source>
        <dbReference type="SAM" id="SignalP"/>
    </source>
</evidence>
<dbReference type="AlphaFoldDB" id="A0A9B0TUZ8"/>
<dbReference type="PANTHER" id="PTHR47965:SF40">
    <property type="entry name" value="BETA-SECRETASE 2"/>
    <property type="match status" value="1"/>
</dbReference>
<keyword evidence="9" id="KW-0064">Aspartyl protease</keyword>
<dbReference type="PRINTS" id="PR00792">
    <property type="entry name" value="PEPSIN"/>
</dbReference>
<keyword evidence="11" id="KW-0732">Signal</keyword>
<evidence type="ECO:0000256" key="9">
    <source>
        <dbReference type="RuleBase" id="RU000454"/>
    </source>
</evidence>
<dbReference type="InterPro" id="IPR009119">
    <property type="entry name" value="BACE"/>
</dbReference>
<keyword evidence="9" id="KW-0378">Hydrolase</keyword>
<dbReference type="InterPro" id="IPR009121">
    <property type="entry name" value="BACE2"/>
</dbReference>
<dbReference type="Pfam" id="PF00026">
    <property type="entry name" value="Asp"/>
    <property type="match status" value="1"/>
</dbReference>
<organism evidence="13 14">
    <name type="scientific">Chrysochloris asiatica</name>
    <name type="common">Cape golden mole</name>
    <dbReference type="NCBI Taxonomy" id="185453"/>
    <lineage>
        <taxon>Eukaryota</taxon>
        <taxon>Metazoa</taxon>
        <taxon>Chordata</taxon>
        <taxon>Craniata</taxon>
        <taxon>Vertebrata</taxon>
        <taxon>Euteleostomi</taxon>
        <taxon>Mammalia</taxon>
        <taxon>Eutheria</taxon>
        <taxon>Afrotheria</taxon>
        <taxon>Chrysochloridae</taxon>
        <taxon>Chrysochlorinae</taxon>
        <taxon>Chrysochloris</taxon>
    </lineage>
</organism>
<dbReference type="PANTHER" id="PTHR47965">
    <property type="entry name" value="ASPARTYL PROTEASE-RELATED"/>
    <property type="match status" value="1"/>
</dbReference>
<feature type="disulfide bond" evidence="7">
    <location>
        <begin position="292"/>
        <end position="407"/>
    </location>
</feature>
<dbReference type="GeneID" id="102841135"/>
<comment type="subcellular location">
    <subcellularLocation>
        <location evidence="1">Membrane</location>
        <topology evidence="1">Single-pass type I membrane protein</topology>
    </subcellularLocation>
</comment>
<keyword evidence="13" id="KW-1185">Reference proteome</keyword>
<dbReference type="GO" id="GO:0005768">
    <property type="term" value="C:endosome"/>
    <property type="evidence" value="ECO:0007669"/>
    <property type="project" value="TreeGrafter"/>
</dbReference>
<reference evidence="14" key="1">
    <citation type="submission" date="2025-08" db="UniProtKB">
        <authorList>
            <consortium name="RefSeq"/>
        </authorList>
    </citation>
    <scope>IDENTIFICATION</scope>
    <source>
        <tissue evidence="14">Spleen</tissue>
    </source>
</reference>
<dbReference type="OrthoDB" id="2747330at2759"/>
<comment type="similarity">
    <text evidence="2 9">Belongs to the peptidase A1 family.</text>
</comment>
<dbReference type="PROSITE" id="PS00141">
    <property type="entry name" value="ASP_PROTEASE"/>
    <property type="match status" value="1"/>
</dbReference>
<dbReference type="Gene3D" id="2.40.70.10">
    <property type="entry name" value="Acid Proteases"/>
    <property type="match status" value="3"/>
</dbReference>
<dbReference type="InterPro" id="IPR033121">
    <property type="entry name" value="PEPTIDASE_A1"/>
</dbReference>
<proteinExistence type="inferred from homology"/>
<feature type="glycosylation site" description="N-linked (GlcNAc...) asparagine" evidence="8">
    <location>
        <position position="170"/>
    </location>
</feature>
<dbReference type="CTD" id="25825"/>
<keyword evidence="4 10" id="KW-1133">Transmembrane helix</keyword>
<keyword evidence="9" id="KW-0645">Protease</keyword>
<feature type="domain" description="Peptidase A1" evidence="12">
    <location>
        <begin position="92"/>
        <end position="421"/>
    </location>
</feature>
<evidence type="ECO:0000256" key="7">
    <source>
        <dbReference type="PIRSR" id="PIRSR609121-2"/>
    </source>
</evidence>
<evidence type="ECO:0000259" key="12">
    <source>
        <dbReference type="PROSITE" id="PS51767"/>
    </source>
</evidence>
<feature type="chain" id="PRO_5038364815" evidence="11">
    <location>
        <begin position="21"/>
        <end position="468"/>
    </location>
</feature>
<keyword evidence="3 10" id="KW-0812">Transmembrane</keyword>
<dbReference type="PRINTS" id="PR01817">
    <property type="entry name" value="BACE2"/>
</dbReference>
<dbReference type="PRINTS" id="PR01815">
    <property type="entry name" value="BACEFAMILY"/>
</dbReference>
<evidence type="ECO:0000256" key="8">
    <source>
        <dbReference type="PIRSR" id="PIRSR609121-3"/>
    </source>
</evidence>